<evidence type="ECO:0000259" key="3">
    <source>
        <dbReference type="PROSITE" id="PS50009"/>
    </source>
</evidence>
<sequence length="332" mass="38407">MAPSYYEKRHNIIEAIVAFLPSVPPESEVLNVIRDFATATENKLTPHHREMISKAIESRSHRPIPRSYGEPVKPSKLESYDIAVALTLMEAELRKTVRAIDYLLHGRGSPSRINDLVSSNDKMACWLKSTILCHREIRTRADTIKQFVKTAKACLEMHNYNSAAVIGSVLLRWKSRPETDIPRTMAALENSTQESIEQLAKLIEPVNNFEAYKKTVVKEKPEAYIPWLPVHLADVKNFLANSARIIEVDNMQLINFERYRELANKVPGYQILPHLERKRKDKNIVYLRHQLDKAVFDEKAEDSLLRTLKEEEDTDYWTRRPQIRSLGFQPSY</sequence>
<feature type="non-terminal residue" evidence="4">
    <location>
        <position position="1"/>
    </location>
</feature>
<dbReference type="AlphaFoldDB" id="A0AAD6ZC50"/>
<dbReference type="SMART" id="SM00147">
    <property type="entry name" value="RasGEF"/>
    <property type="match status" value="1"/>
</dbReference>
<dbReference type="InterPro" id="IPR023578">
    <property type="entry name" value="Ras_GEF_dom_sf"/>
</dbReference>
<dbReference type="Pfam" id="PF00617">
    <property type="entry name" value="RasGEF"/>
    <property type="match status" value="1"/>
</dbReference>
<dbReference type="InterPro" id="IPR008937">
    <property type="entry name" value="Ras-like_GEF"/>
</dbReference>
<dbReference type="Proteomes" id="UP001218218">
    <property type="component" value="Unassembled WGS sequence"/>
</dbReference>
<dbReference type="InterPro" id="IPR036964">
    <property type="entry name" value="RASGEF_cat_dom_sf"/>
</dbReference>
<accession>A0AAD6ZC50</accession>
<dbReference type="GO" id="GO:0005085">
    <property type="term" value="F:guanyl-nucleotide exchange factor activity"/>
    <property type="evidence" value="ECO:0007669"/>
    <property type="project" value="UniProtKB-KW"/>
</dbReference>
<evidence type="ECO:0000313" key="5">
    <source>
        <dbReference type="Proteomes" id="UP001218218"/>
    </source>
</evidence>
<keyword evidence="1 2" id="KW-0344">Guanine-nucleotide releasing factor</keyword>
<keyword evidence="5" id="KW-1185">Reference proteome</keyword>
<gene>
    <name evidence="4" type="ORF">DFH08DRAFT_894260</name>
</gene>
<name>A0AAD6ZC50_9AGAR</name>
<dbReference type="EMBL" id="JARIHO010000064">
    <property type="protein sequence ID" value="KAJ7314951.1"/>
    <property type="molecule type" value="Genomic_DNA"/>
</dbReference>
<feature type="domain" description="Ras-GEF" evidence="3">
    <location>
        <begin position="78"/>
        <end position="306"/>
    </location>
</feature>
<evidence type="ECO:0000256" key="1">
    <source>
        <dbReference type="ARBA" id="ARBA00022658"/>
    </source>
</evidence>
<protein>
    <submittedName>
        <fullName evidence="4">Ras guanine nucleotide exchange factor domain-containing protein</fullName>
    </submittedName>
</protein>
<dbReference type="PROSITE" id="PS50009">
    <property type="entry name" value="RASGEF_CAT"/>
    <property type="match status" value="1"/>
</dbReference>
<proteinExistence type="predicted"/>
<dbReference type="Gene3D" id="1.10.840.10">
    <property type="entry name" value="Ras guanine-nucleotide exchange factors catalytic domain"/>
    <property type="match status" value="1"/>
</dbReference>
<dbReference type="InterPro" id="IPR001895">
    <property type="entry name" value="RASGEF_cat_dom"/>
</dbReference>
<dbReference type="GO" id="GO:0007265">
    <property type="term" value="P:Ras protein signal transduction"/>
    <property type="evidence" value="ECO:0007669"/>
    <property type="project" value="TreeGrafter"/>
</dbReference>
<dbReference type="PANTHER" id="PTHR23113:SF368">
    <property type="entry name" value="CELL DIVISION CONTROL PROTEIN 25"/>
    <property type="match status" value="1"/>
</dbReference>
<evidence type="ECO:0000313" key="4">
    <source>
        <dbReference type="EMBL" id="KAJ7314951.1"/>
    </source>
</evidence>
<dbReference type="GO" id="GO:0005886">
    <property type="term" value="C:plasma membrane"/>
    <property type="evidence" value="ECO:0007669"/>
    <property type="project" value="TreeGrafter"/>
</dbReference>
<dbReference type="SUPFAM" id="SSF48366">
    <property type="entry name" value="Ras GEF"/>
    <property type="match status" value="1"/>
</dbReference>
<reference evidence="4" key="1">
    <citation type="submission" date="2023-03" db="EMBL/GenBank/DDBJ databases">
        <title>Massive genome expansion in bonnet fungi (Mycena s.s.) driven by repeated elements and novel gene families across ecological guilds.</title>
        <authorList>
            <consortium name="Lawrence Berkeley National Laboratory"/>
            <person name="Harder C.B."/>
            <person name="Miyauchi S."/>
            <person name="Viragh M."/>
            <person name="Kuo A."/>
            <person name="Thoen E."/>
            <person name="Andreopoulos B."/>
            <person name="Lu D."/>
            <person name="Skrede I."/>
            <person name="Drula E."/>
            <person name="Henrissat B."/>
            <person name="Morin E."/>
            <person name="Kohler A."/>
            <person name="Barry K."/>
            <person name="LaButti K."/>
            <person name="Morin E."/>
            <person name="Salamov A."/>
            <person name="Lipzen A."/>
            <person name="Mereny Z."/>
            <person name="Hegedus B."/>
            <person name="Baldrian P."/>
            <person name="Stursova M."/>
            <person name="Weitz H."/>
            <person name="Taylor A."/>
            <person name="Grigoriev I.V."/>
            <person name="Nagy L.G."/>
            <person name="Martin F."/>
            <person name="Kauserud H."/>
        </authorList>
    </citation>
    <scope>NUCLEOTIDE SEQUENCE</scope>
    <source>
        <strain evidence="4">CBHHK002</strain>
    </source>
</reference>
<evidence type="ECO:0000256" key="2">
    <source>
        <dbReference type="PROSITE-ProRule" id="PRU00168"/>
    </source>
</evidence>
<dbReference type="PANTHER" id="PTHR23113">
    <property type="entry name" value="GUANINE NUCLEOTIDE EXCHANGE FACTOR"/>
    <property type="match status" value="1"/>
</dbReference>
<comment type="caution">
    <text evidence="4">The sequence shown here is derived from an EMBL/GenBank/DDBJ whole genome shotgun (WGS) entry which is preliminary data.</text>
</comment>
<organism evidence="4 5">
    <name type="scientific">Mycena albidolilacea</name>
    <dbReference type="NCBI Taxonomy" id="1033008"/>
    <lineage>
        <taxon>Eukaryota</taxon>
        <taxon>Fungi</taxon>
        <taxon>Dikarya</taxon>
        <taxon>Basidiomycota</taxon>
        <taxon>Agaricomycotina</taxon>
        <taxon>Agaricomycetes</taxon>
        <taxon>Agaricomycetidae</taxon>
        <taxon>Agaricales</taxon>
        <taxon>Marasmiineae</taxon>
        <taxon>Mycenaceae</taxon>
        <taxon>Mycena</taxon>
    </lineage>
</organism>